<dbReference type="Proteomes" id="UP000297280">
    <property type="component" value="Unassembled WGS sequence"/>
</dbReference>
<evidence type="ECO:0000313" key="3">
    <source>
        <dbReference type="EMBL" id="TGO89081.1"/>
    </source>
</evidence>
<feature type="region of interest" description="Disordered" evidence="2">
    <location>
        <begin position="595"/>
        <end position="987"/>
    </location>
</feature>
<accession>A0A4Z1KX58</accession>
<gene>
    <name evidence="3" type="ORF">BPOR_0126g00120</name>
</gene>
<feature type="coiled-coil region" evidence="1">
    <location>
        <begin position="996"/>
        <end position="1060"/>
    </location>
</feature>
<dbReference type="EMBL" id="PQXO01000126">
    <property type="protein sequence ID" value="TGO89081.1"/>
    <property type="molecule type" value="Genomic_DNA"/>
</dbReference>
<keyword evidence="4" id="KW-1185">Reference proteome</keyword>
<dbReference type="AlphaFoldDB" id="A0A4Z1KX58"/>
<feature type="compositionally biased region" description="Polar residues" evidence="2">
    <location>
        <begin position="823"/>
        <end position="833"/>
    </location>
</feature>
<evidence type="ECO:0000256" key="2">
    <source>
        <dbReference type="SAM" id="MobiDB-lite"/>
    </source>
</evidence>
<feature type="compositionally biased region" description="Basic and acidic residues" evidence="2">
    <location>
        <begin position="316"/>
        <end position="335"/>
    </location>
</feature>
<feature type="compositionally biased region" description="Polar residues" evidence="2">
    <location>
        <begin position="683"/>
        <end position="701"/>
    </location>
</feature>
<evidence type="ECO:0000313" key="4">
    <source>
        <dbReference type="Proteomes" id="UP000297280"/>
    </source>
</evidence>
<keyword evidence="1" id="KW-0175">Coiled coil</keyword>
<name>A0A4Z1KX58_9HELO</name>
<dbReference type="STRING" id="87229.A0A4Z1KX58"/>
<feature type="compositionally biased region" description="Polar residues" evidence="2">
    <location>
        <begin position="967"/>
        <end position="987"/>
    </location>
</feature>
<evidence type="ECO:0000256" key="1">
    <source>
        <dbReference type="SAM" id="Coils"/>
    </source>
</evidence>
<feature type="compositionally biased region" description="Basic and acidic residues" evidence="2">
    <location>
        <begin position="784"/>
        <end position="799"/>
    </location>
</feature>
<feature type="compositionally biased region" description="Low complexity" evidence="2">
    <location>
        <begin position="899"/>
        <end position="915"/>
    </location>
</feature>
<feature type="compositionally biased region" description="Polar residues" evidence="2">
    <location>
        <begin position="844"/>
        <end position="870"/>
    </location>
</feature>
<feature type="region of interest" description="Disordered" evidence="2">
    <location>
        <begin position="155"/>
        <end position="180"/>
    </location>
</feature>
<proteinExistence type="predicted"/>
<feature type="compositionally biased region" description="Low complexity" evidence="2">
    <location>
        <begin position="924"/>
        <end position="943"/>
    </location>
</feature>
<reference evidence="3 4" key="1">
    <citation type="submission" date="2017-12" db="EMBL/GenBank/DDBJ databases">
        <title>Comparative genomics of Botrytis spp.</title>
        <authorList>
            <person name="Valero-Jimenez C.A."/>
            <person name="Tapia P."/>
            <person name="Veloso J."/>
            <person name="Silva-Moreno E."/>
            <person name="Staats M."/>
            <person name="Valdes J.H."/>
            <person name="Van Kan J.A.L."/>
        </authorList>
    </citation>
    <scope>NUCLEOTIDE SEQUENCE [LARGE SCALE GENOMIC DNA]</scope>
    <source>
        <strain evidence="3 4">MUCL3349</strain>
    </source>
</reference>
<organism evidence="3 4">
    <name type="scientific">Botrytis porri</name>
    <dbReference type="NCBI Taxonomy" id="87229"/>
    <lineage>
        <taxon>Eukaryota</taxon>
        <taxon>Fungi</taxon>
        <taxon>Dikarya</taxon>
        <taxon>Ascomycota</taxon>
        <taxon>Pezizomycotina</taxon>
        <taxon>Leotiomycetes</taxon>
        <taxon>Helotiales</taxon>
        <taxon>Sclerotiniaceae</taxon>
        <taxon>Botrytis</taxon>
    </lineage>
</organism>
<comment type="caution">
    <text evidence="3">The sequence shown here is derived from an EMBL/GenBank/DDBJ whole genome shotgun (WGS) entry which is preliminary data.</text>
</comment>
<feature type="region of interest" description="Disordered" evidence="2">
    <location>
        <begin position="310"/>
        <end position="335"/>
    </location>
</feature>
<sequence length="1062" mass="115644">MKIPSNLTGFDGKALRGEVYLTSGNSGPLGNRTKLLEKGMKHEGNHFTCYALTAENDAIAPCFNINSGVIEFVDVVVDGILRASHSNEGATKNFSKKFDWVVGQIKSGNRYVDRIYQLQIAKRNIAKTQNVKGGAPHSVGSIEIRIFRKDLNAHKNHATDSDPDDSSSLSKEVTPDLGHAQRAPTFKDHIQWWNLNPCVDEEIVPSPPFEVGGVGYRKFQGNSKSLVVKKWPSDYKVWASFKFLLFSTADFHTLGFLDTPEYIGTPWSGTRETSRKPAVKDVSRASKATSVIDPDDIGSDYDDVVDTVENANKPAPETKAKIDEPRKTPKGKEVDRKIIKSGISIEIEVPFQAGNSMKQMGKQTRVIEDFQSSEPLDESHTEASRTVLKPARLSKVSQAIDLSGEDPGEPTDAVVFAPIIKIEKDEFTGNGFYQGIETHTNRKRKPLSISGVEGAPASESWNDPDRSLWYQRRGLSKNLDDSPTLNVDKSQAEIDLISSDKSKIISLDKPDSFNQPSVPCVVGEAAETGTVTNFKSLVTRVGGPSWEPLTPPVSSKKSGSNCFNHFGSERRVLFGDSNGTIQIESAARFIVTEDNYSDNDSREASPSVKYNQRVPENKAEELSQHGLESALETKTSSLEKPDQSSNINDMETNFDEFIHTSPQPEDTEMADAVGAEPEAQLAASRTSSPEAGAQSTITNPDQDAVNKTVPSQPQELDASQDGQNDSEKSTQEIPESILEGIAEEQRLQRAKRFPSSAIPDVETEEAFEFPRAEVSSDTDMSNSDNDKLPFEATKSDNRLNDAPIDTGNQRDGRQDSPAEADESTITVANTKPAKQSKARAPTAAQPSSAPKTASTPKTQLSSVSKTTVQKQPAVKVEKSSNVFAQPEQSQAKQKKSTSKVESSSVASAKPEQSQAKPKKPSPKTPKAPNAPKTSKAPATTVPKEPVPKPKGKGRAKAGVNDKRKADQMTSASGSLGPNKTNISPALKQTSTVEGAIAIAEARKQAAIEKKKALEEKLEAIRVAKAERAEKEKADRINKEAQAFEDEVAELEKRIAMEEMDDE</sequence>
<protein>
    <submittedName>
        <fullName evidence="3">Uncharacterized protein</fullName>
    </submittedName>
</protein>